<dbReference type="PANTHER" id="PTHR43776">
    <property type="entry name" value="TRANSPORT ATP-BINDING PROTEIN"/>
    <property type="match status" value="1"/>
</dbReference>
<dbReference type="Proteomes" id="UP000784435">
    <property type="component" value="Unassembled WGS sequence"/>
</dbReference>
<feature type="compositionally biased region" description="Polar residues" evidence="5">
    <location>
        <begin position="1"/>
        <end position="10"/>
    </location>
</feature>
<dbReference type="CDD" id="cd03257">
    <property type="entry name" value="ABC_NikE_OppD_transporters"/>
    <property type="match status" value="2"/>
</dbReference>
<protein>
    <submittedName>
        <fullName evidence="7">ABC transporter ATP-binding protein</fullName>
    </submittedName>
</protein>
<feature type="domain" description="ABC transporter" evidence="6">
    <location>
        <begin position="415"/>
        <end position="670"/>
    </location>
</feature>
<dbReference type="GO" id="GO:0016887">
    <property type="term" value="F:ATP hydrolysis activity"/>
    <property type="evidence" value="ECO:0007669"/>
    <property type="project" value="InterPro"/>
</dbReference>
<dbReference type="GO" id="GO:0015833">
    <property type="term" value="P:peptide transport"/>
    <property type="evidence" value="ECO:0007669"/>
    <property type="project" value="InterPro"/>
</dbReference>
<keyword evidence="3" id="KW-0547">Nucleotide-binding</keyword>
<evidence type="ECO:0000256" key="3">
    <source>
        <dbReference type="ARBA" id="ARBA00022741"/>
    </source>
</evidence>
<dbReference type="InterPro" id="IPR017871">
    <property type="entry name" value="ABC_transporter-like_CS"/>
</dbReference>
<evidence type="ECO:0000259" key="6">
    <source>
        <dbReference type="PROSITE" id="PS50893"/>
    </source>
</evidence>
<dbReference type="InterPro" id="IPR027417">
    <property type="entry name" value="P-loop_NTPase"/>
</dbReference>
<reference evidence="7" key="2">
    <citation type="submission" date="2021-09" db="EMBL/GenBank/DDBJ databases">
        <authorList>
            <person name="Gilroy R."/>
        </authorList>
    </citation>
    <scope>NUCLEOTIDE SEQUENCE</scope>
    <source>
        <strain evidence="7">ChiGjej5B5-7349</strain>
    </source>
</reference>
<dbReference type="InterPro" id="IPR003439">
    <property type="entry name" value="ABC_transporter-like_ATP-bd"/>
</dbReference>
<feature type="compositionally biased region" description="Low complexity" evidence="5">
    <location>
        <begin position="378"/>
        <end position="398"/>
    </location>
</feature>
<dbReference type="PROSITE" id="PS50893">
    <property type="entry name" value="ABC_TRANSPORTER_2"/>
    <property type="match status" value="2"/>
</dbReference>
<feature type="region of interest" description="Disordered" evidence="5">
    <location>
        <begin position="1"/>
        <end position="49"/>
    </location>
</feature>
<keyword evidence="4 7" id="KW-0067">ATP-binding</keyword>
<dbReference type="AlphaFoldDB" id="A0A921SMZ0"/>
<dbReference type="Gene3D" id="3.40.50.300">
    <property type="entry name" value="P-loop containing nucleotide triphosphate hydrolases"/>
    <property type="match status" value="2"/>
</dbReference>
<feature type="region of interest" description="Disordered" evidence="5">
    <location>
        <begin position="361"/>
        <end position="398"/>
    </location>
</feature>
<dbReference type="InterPro" id="IPR003593">
    <property type="entry name" value="AAA+_ATPase"/>
</dbReference>
<keyword evidence="2" id="KW-0813">Transport</keyword>
<dbReference type="NCBIfam" id="NF008453">
    <property type="entry name" value="PRK11308.1"/>
    <property type="match status" value="2"/>
</dbReference>
<gene>
    <name evidence="7" type="ORF">K8V08_05375</name>
</gene>
<dbReference type="PROSITE" id="PS00211">
    <property type="entry name" value="ABC_TRANSPORTER_1"/>
    <property type="match status" value="2"/>
</dbReference>
<dbReference type="Pfam" id="PF08352">
    <property type="entry name" value="oligo_HPY"/>
    <property type="match status" value="1"/>
</dbReference>
<dbReference type="Pfam" id="PF00005">
    <property type="entry name" value="ABC_tran"/>
    <property type="match status" value="2"/>
</dbReference>
<organism evidence="7 8">
    <name type="scientific">Brevibacterium senegalense</name>
    <dbReference type="NCBI Taxonomy" id="1033736"/>
    <lineage>
        <taxon>Bacteria</taxon>
        <taxon>Bacillati</taxon>
        <taxon>Actinomycetota</taxon>
        <taxon>Actinomycetes</taxon>
        <taxon>Micrococcales</taxon>
        <taxon>Brevibacteriaceae</taxon>
        <taxon>Brevibacterium</taxon>
    </lineage>
</organism>
<dbReference type="InterPro" id="IPR050319">
    <property type="entry name" value="ABC_transp_ATP-bind"/>
</dbReference>
<dbReference type="InterPro" id="IPR013563">
    <property type="entry name" value="Oligopep_ABC_C"/>
</dbReference>
<evidence type="ECO:0000313" key="8">
    <source>
        <dbReference type="Proteomes" id="UP000784435"/>
    </source>
</evidence>
<dbReference type="GO" id="GO:0005524">
    <property type="term" value="F:ATP binding"/>
    <property type="evidence" value="ECO:0007669"/>
    <property type="project" value="UniProtKB-KW"/>
</dbReference>
<reference evidence="7" key="1">
    <citation type="journal article" date="2021" name="PeerJ">
        <title>Extensive microbial diversity within the chicken gut microbiome revealed by metagenomics and culture.</title>
        <authorList>
            <person name="Gilroy R."/>
            <person name="Ravi A."/>
            <person name="Getino M."/>
            <person name="Pursley I."/>
            <person name="Horton D.L."/>
            <person name="Alikhan N.F."/>
            <person name="Baker D."/>
            <person name="Gharbi K."/>
            <person name="Hall N."/>
            <person name="Watson M."/>
            <person name="Adriaenssens E.M."/>
            <person name="Foster-Nyarko E."/>
            <person name="Jarju S."/>
            <person name="Secka A."/>
            <person name="Antonio M."/>
            <person name="Oren A."/>
            <person name="Chaudhuri R.R."/>
            <person name="La Ragione R."/>
            <person name="Hildebrand F."/>
            <person name="Pallen M.J."/>
        </authorList>
    </citation>
    <scope>NUCLEOTIDE SEQUENCE</scope>
    <source>
        <strain evidence="7">ChiGjej5B5-7349</strain>
    </source>
</reference>
<sequence>MSSEKNTGAVDSTGPHSGADAHSATGTNSPADAPQPKPRGVGIGTPQKYRSRIGTDYSIDYPEAFAPAGPASDGQEATAAGTVLRVRDLAVSYATRSGEPAAAIRDVDLDVRAGAITAVVGESGSGKSTTAGAVIGLLSSNAQVTSGEIRLGAHGEDPELDLRSLAPAQWQRVRGARIGYIPQDPGTSLNPLKTVGANVAETLRLHTRMTSAQRRARVHQLLDRVGIDRPQMRAEQYPHELSGGMRQRALIAAAISLDPQLVIADEPTSALDVTVQKRILDLLDDLRREADTGILFITHDLAVAAERADDLVVVRGGIVEERGPARLLLSRPESAYTRRLLADAPSMQALVGAGAQESAGASTVGDGSAAAVTESADAGEPTAEEGTASGAASPAGSARPLVDVRGLTQIFARVPREEALAEEPGAASGTGSSASGSAAEPAIIGIEDVTFSVPAGTTLGLVGESGSGKSTIGRALAGFATPQSGMIRVGDFQTESLSKRQLRDYRRTVQLVHQNPASALDPSHTVGASIAEPLRNFRIGSKAERTDRVAQVMERVALDPGLASRRPRELSGGQLQRIAIARALILEPELVVFDEAVSALDVTVQAQILDLIQRLQEELGLTYVFISHDLAVVRQIAHVVTVMSQGHQVETGPVEQVFARPEDPYTQRLLAAIPRPLDTQVLDLQALAI</sequence>
<dbReference type="SUPFAM" id="SSF52540">
    <property type="entry name" value="P-loop containing nucleoside triphosphate hydrolases"/>
    <property type="match status" value="2"/>
</dbReference>
<comment type="caution">
    <text evidence="7">The sequence shown here is derived from an EMBL/GenBank/DDBJ whole genome shotgun (WGS) entry which is preliminary data.</text>
</comment>
<evidence type="ECO:0000256" key="5">
    <source>
        <dbReference type="SAM" id="MobiDB-lite"/>
    </source>
</evidence>
<accession>A0A921SMZ0</accession>
<dbReference type="NCBIfam" id="NF007739">
    <property type="entry name" value="PRK10419.1"/>
    <property type="match status" value="2"/>
</dbReference>
<dbReference type="EMBL" id="DYUK01000110">
    <property type="protein sequence ID" value="HJG79825.1"/>
    <property type="molecule type" value="Genomic_DNA"/>
</dbReference>
<evidence type="ECO:0000313" key="7">
    <source>
        <dbReference type="EMBL" id="HJG79825.1"/>
    </source>
</evidence>
<evidence type="ECO:0000256" key="2">
    <source>
        <dbReference type="ARBA" id="ARBA00022448"/>
    </source>
</evidence>
<proteinExistence type="inferred from homology"/>
<evidence type="ECO:0000256" key="1">
    <source>
        <dbReference type="ARBA" id="ARBA00005417"/>
    </source>
</evidence>
<dbReference type="SMART" id="SM00382">
    <property type="entry name" value="AAA"/>
    <property type="match status" value="2"/>
</dbReference>
<name>A0A921SMZ0_9MICO</name>
<dbReference type="GO" id="GO:0055085">
    <property type="term" value="P:transmembrane transport"/>
    <property type="evidence" value="ECO:0007669"/>
    <property type="project" value="UniProtKB-ARBA"/>
</dbReference>
<dbReference type="PANTHER" id="PTHR43776:SF7">
    <property type="entry name" value="D,D-DIPEPTIDE TRANSPORT ATP-BINDING PROTEIN DDPF-RELATED"/>
    <property type="match status" value="1"/>
</dbReference>
<comment type="similarity">
    <text evidence="1">Belongs to the ABC transporter superfamily.</text>
</comment>
<feature type="domain" description="ABC transporter" evidence="6">
    <location>
        <begin position="84"/>
        <end position="341"/>
    </location>
</feature>
<evidence type="ECO:0000256" key="4">
    <source>
        <dbReference type="ARBA" id="ARBA00022840"/>
    </source>
</evidence>